<evidence type="ECO:0000256" key="3">
    <source>
        <dbReference type="ARBA" id="ARBA00022475"/>
    </source>
</evidence>
<evidence type="ECO:0000259" key="8">
    <source>
        <dbReference type="PROSITE" id="PS50928"/>
    </source>
</evidence>
<dbReference type="CDD" id="cd06261">
    <property type="entry name" value="TM_PBP2"/>
    <property type="match status" value="1"/>
</dbReference>
<keyword evidence="2 7" id="KW-0813">Transport</keyword>
<proteinExistence type="inferred from homology"/>
<dbReference type="Proteomes" id="UP001154420">
    <property type="component" value="Unassembled WGS sequence"/>
</dbReference>
<feature type="transmembrane region" description="Helical" evidence="7">
    <location>
        <begin position="105"/>
        <end position="126"/>
    </location>
</feature>
<reference evidence="9" key="1">
    <citation type="submission" date="2018-09" db="EMBL/GenBank/DDBJ databases">
        <title>Murine metabolic-syndrome-specific gut microbial biobank.</title>
        <authorList>
            <person name="Liu C."/>
        </authorList>
    </citation>
    <scope>NUCLEOTIDE SEQUENCE</scope>
    <source>
        <strain evidence="9">D42-62</strain>
    </source>
</reference>
<dbReference type="RefSeq" id="WP_160561269.1">
    <property type="nucleotide sequence ID" value="NZ_QZDT01000033.1"/>
</dbReference>
<dbReference type="SUPFAM" id="SSF161098">
    <property type="entry name" value="MetI-like"/>
    <property type="match status" value="1"/>
</dbReference>
<dbReference type="PANTHER" id="PTHR30193">
    <property type="entry name" value="ABC TRANSPORTER PERMEASE PROTEIN"/>
    <property type="match status" value="1"/>
</dbReference>
<dbReference type="Gene3D" id="1.10.3720.10">
    <property type="entry name" value="MetI-like"/>
    <property type="match status" value="1"/>
</dbReference>
<keyword evidence="6 7" id="KW-0472">Membrane</keyword>
<comment type="caution">
    <text evidence="9">The sequence shown here is derived from an EMBL/GenBank/DDBJ whole genome shotgun (WGS) entry which is preliminary data.</text>
</comment>
<dbReference type="InterPro" id="IPR035906">
    <property type="entry name" value="MetI-like_sf"/>
</dbReference>
<keyword evidence="10" id="KW-1185">Reference proteome</keyword>
<evidence type="ECO:0000256" key="7">
    <source>
        <dbReference type="RuleBase" id="RU363032"/>
    </source>
</evidence>
<evidence type="ECO:0000256" key="6">
    <source>
        <dbReference type="ARBA" id="ARBA00023136"/>
    </source>
</evidence>
<dbReference type="Pfam" id="PF00528">
    <property type="entry name" value="BPD_transp_1"/>
    <property type="match status" value="1"/>
</dbReference>
<dbReference type="AlphaFoldDB" id="A0A9X5BHK5"/>
<dbReference type="OrthoDB" id="367897at2"/>
<dbReference type="InterPro" id="IPR051393">
    <property type="entry name" value="ABC_transporter_permease"/>
</dbReference>
<evidence type="ECO:0000256" key="1">
    <source>
        <dbReference type="ARBA" id="ARBA00004651"/>
    </source>
</evidence>
<comment type="similarity">
    <text evidence="7">Belongs to the binding-protein-dependent transport system permease family.</text>
</comment>
<keyword evidence="4 7" id="KW-0812">Transmembrane</keyword>
<dbReference type="PROSITE" id="PS50928">
    <property type="entry name" value="ABC_TM1"/>
    <property type="match status" value="1"/>
</dbReference>
<feature type="transmembrane region" description="Helical" evidence="7">
    <location>
        <begin position="154"/>
        <end position="175"/>
    </location>
</feature>
<feature type="domain" description="ABC transmembrane type-1" evidence="8">
    <location>
        <begin position="68"/>
        <end position="280"/>
    </location>
</feature>
<evidence type="ECO:0000313" key="10">
    <source>
        <dbReference type="Proteomes" id="UP001154420"/>
    </source>
</evidence>
<feature type="transmembrane region" description="Helical" evidence="7">
    <location>
        <begin position="207"/>
        <end position="227"/>
    </location>
</feature>
<accession>A0A9X5BHK5</accession>
<evidence type="ECO:0000256" key="2">
    <source>
        <dbReference type="ARBA" id="ARBA00022448"/>
    </source>
</evidence>
<feature type="transmembrane region" description="Helical" evidence="7">
    <location>
        <begin position="259"/>
        <end position="280"/>
    </location>
</feature>
<keyword evidence="5 7" id="KW-1133">Transmembrane helix</keyword>
<gene>
    <name evidence="9" type="ORF">D5281_16965</name>
</gene>
<evidence type="ECO:0000313" key="9">
    <source>
        <dbReference type="EMBL" id="NBJ94231.1"/>
    </source>
</evidence>
<evidence type="ECO:0000256" key="4">
    <source>
        <dbReference type="ARBA" id="ARBA00022692"/>
    </source>
</evidence>
<evidence type="ECO:0000256" key="5">
    <source>
        <dbReference type="ARBA" id="ARBA00022989"/>
    </source>
</evidence>
<keyword evidence="3" id="KW-1003">Cell membrane</keyword>
<name>A0A9X5BHK5_9FIRM</name>
<sequence>MSVKKKEVKINFFYIPAILLILLFVVRPFCETIFISLTKWNGYSSDKVFIGIKNYVDMLKDDRLKRAFVNTLIYGFASTFMQNVIGLLIAVFVDSRFRGNNIIRAVVYMPIMISGLIMGYIMYFFLTYDNGVLNDMIGIFGYEPVDWLADGRRGILFITLINTWQYAGNCMIIYLSGIQSIPQMYEEAAVIDGAGTFQRFRFITLPLLLPAVTTAVITNLIGGLKLFDGIIALTNGGPNYATHSMMSYLNSQYFLAEKAGYASAVGISTFVLIMVISLLCNQYFEGKSIEE</sequence>
<dbReference type="GO" id="GO:0005886">
    <property type="term" value="C:plasma membrane"/>
    <property type="evidence" value="ECO:0007669"/>
    <property type="project" value="UniProtKB-SubCell"/>
</dbReference>
<dbReference type="InterPro" id="IPR000515">
    <property type="entry name" value="MetI-like"/>
</dbReference>
<dbReference type="EMBL" id="QZDT01000033">
    <property type="protein sequence ID" value="NBJ94231.1"/>
    <property type="molecule type" value="Genomic_DNA"/>
</dbReference>
<feature type="transmembrane region" description="Helical" evidence="7">
    <location>
        <begin position="72"/>
        <end position="93"/>
    </location>
</feature>
<protein>
    <submittedName>
        <fullName evidence="9">Sugar ABC transporter permease</fullName>
    </submittedName>
</protein>
<feature type="transmembrane region" description="Helical" evidence="7">
    <location>
        <begin position="12"/>
        <end position="37"/>
    </location>
</feature>
<dbReference type="PANTHER" id="PTHR30193:SF37">
    <property type="entry name" value="INNER MEMBRANE ABC TRANSPORTER PERMEASE PROTEIN YCJO"/>
    <property type="match status" value="1"/>
</dbReference>
<comment type="subcellular location">
    <subcellularLocation>
        <location evidence="1 7">Cell membrane</location>
        <topology evidence="1 7">Multi-pass membrane protein</topology>
    </subcellularLocation>
</comment>
<dbReference type="GO" id="GO:0055085">
    <property type="term" value="P:transmembrane transport"/>
    <property type="evidence" value="ECO:0007669"/>
    <property type="project" value="InterPro"/>
</dbReference>
<organism evidence="9 10">
    <name type="scientific">Parablautia muri</name>
    <dbReference type="NCBI Taxonomy" id="2320879"/>
    <lineage>
        <taxon>Bacteria</taxon>
        <taxon>Bacillati</taxon>
        <taxon>Bacillota</taxon>
        <taxon>Clostridia</taxon>
        <taxon>Lachnospirales</taxon>
        <taxon>Lachnospiraceae</taxon>
        <taxon>Parablautia</taxon>
    </lineage>
</organism>